<name>A0A0F9GDE1_9ZZZZ</name>
<reference evidence="1" key="1">
    <citation type="journal article" date="2015" name="Nature">
        <title>Complex archaea that bridge the gap between prokaryotes and eukaryotes.</title>
        <authorList>
            <person name="Spang A."/>
            <person name="Saw J.H."/>
            <person name="Jorgensen S.L."/>
            <person name="Zaremba-Niedzwiedzka K."/>
            <person name="Martijn J."/>
            <person name="Lind A.E."/>
            <person name="van Eijk R."/>
            <person name="Schleper C."/>
            <person name="Guy L."/>
            <person name="Ettema T.J."/>
        </authorList>
    </citation>
    <scope>NUCLEOTIDE SEQUENCE</scope>
</reference>
<sequence length="60" mass="6658">MYISESQIESVVKILKDSELKLSDGYDHYCGYDVGDVDEVLKEIAVDIITNLNGVIYSGT</sequence>
<gene>
    <name evidence="1" type="ORF">LCGC14_1841080</name>
</gene>
<dbReference type="EMBL" id="LAZR01018341">
    <property type="protein sequence ID" value="KKL96778.1"/>
    <property type="molecule type" value="Genomic_DNA"/>
</dbReference>
<dbReference type="AlphaFoldDB" id="A0A0F9GDE1"/>
<evidence type="ECO:0000313" key="1">
    <source>
        <dbReference type="EMBL" id="KKL96778.1"/>
    </source>
</evidence>
<organism evidence="1">
    <name type="scientific">marine sediment metagenome</name>
    <dbReference type="NCBI Taxonomy" id="412755"/>
    <lineage>
        <taxon>unclassified sequences</taxon>
        <taxon>metagenomes</taxon>
        <taxon>ecological metagenomes</taxon>
    </lineage>
</organism>
<accession>A0A0F9GDE1</accession>
<proteinExistence type="predicted"/>
<comment type="caution">
    <text evidence="1">The sequence shown here is derived from an EMBL/GenBank/DDBJ whole genome shotgun (WGS) entry which is preliminary data.</text>
</comment>
<protein>
    <submittedName>
        <fullName evidence="1">Uncharacterized protein</fullName>
    </submittedName>
</protein>